<organism evidence="9 10">
    <name type="scientific">Acer saccharum</name>
    <name type="common">Sugar maple</name>
    <dbReference type="NCBI Taxonomy" id="4024"/>
    <lineage>
        <taxon>Eukaryota</taxon>
        <taxon>Viridiplantae</taxon>
        <taxon>Streptophyta</taxon>
        <taxon>Embryophyta</taxon>
        <taxon>Tracheophyta</taxon>
        <taxon>Spermatophyta</taxon>
        <taxon>Magnoliopsida</taxon>
        <taxon>eudicotyledons</taxon>
        <taxon>Gunneridae</taxon>
        <taxon>Pentapetalae</taxon>
        <taxon>rosids</taxon>
        <taxon>malvids</taxon>
        <taxon>Sapindales</taxon>
        <taxon>Sapindaceae</taxon>
        <taxon>Hippocastanoideae</taxon>
        <taxon>Acereae</taxon>
        <taxon>Acer</taxon>
    </lineage>
</organism>
<dbReference type="PANTHER" id="PTHR46408:SF8">
    <property type="entry name" value="BASIC LEUCINE ZIPPER 9"/>
    <property type="match status" value="1"/>
</dbReference>
<dbReference type="SMART" id="SM00338">
    <property type="entry name" value="BRLZ"/>
    <property type="match status" value="1"/>
</dbReference>
<dbReference type="SUPFAM" id="SSF57959">
    <property type="entry name" value="Leucine zipper domain"/>
    <property type="match status" value="1"/>
</dbReference>
<evidence type="ECO:0000256" key="2">
    <source>
        <dbReference type="ARBA" id="ARBA00007163"/>
    </source>
</evidence>
<dbReference type="Pfam" id="PF00170">
    <property type="entry name" value="bZIP_1"/>
    <property type="match status" value="1"/>
</dbReference>
<evidence type="ECO:0000313" key="9">
    <source>
        <dbReference type="EMBL" id="KAK0572648.1"/>
    </source>
</evidence>
<dbReference type="InterPro" id="IPR046347">
    <property type="entry name" value="bZIP_sf"/>
</dbReference>
<proteinExistence type="inferred from homology"/>
<dbReference type="PROSITE" id="PS00036">
    <property type="entry name" value="BZIP_BASIC"/>
    <property type="match status" value="1"/>
</dbReference>
<keyword evidence="5" id="KW-0804">Transcription</keyword>
<evidence type="ECO:0000256" key="7">
    <source>
        <dbReference type="SAM" id="MobiDB-lite"/>
    </source>
</evidence>
<dbReference type="GO" id="GO:0003700">
    <property type="term" value="F:DNA-binding transcription factor activity"/>
    <property type="evidence" value="ECO:0007669"/>
    <property type="project" value="InterPro"/>
</dbReference>
<dbReference type="EMBL" id="JAUESC010000388">
    <property type="protein sequence ID" value="KAK0572648.1"/>
    <property type="molecule type" value="Genomic_DNA"/>
</dbReference>
<evidence type="ECO:0000256" key="4">
    <source>
        <dbReference type="ARBA" id="ARBA00023125"/>
    </source>
</evidence>
<comment type="similarity">
    <text evidence="2">Belongs to the bZIP family.</text>
</comment>
<feature type="region of interest" description="Disordered" evidence="7">
    <location>
        <begin position="291"/>
        <end position="349"/>
    </location>
</feature>
<reference evidence="9" key="2">
    <citation type="submission" date="2023-06" db="EMBL/GenBank/DDBJ databases">
        <authorList>
            <person name="Swenson N.G."/>
            <person name="Wegrzyn J.L."/>
            <person name="Mcevoy S.L."/>
        </authorList>
    </citation>
    <scope>NUCLEOTIDE SEQUENCE</scope>
    <source>
        <strain evidence="9">NS2018</strain>
        <tissue evidence="9">Leaf</tissue>
    </source>
</reference>
<evidence type="ECO:0000313" key="10">
    <source>
        <dbReference type="Proteomes" id="UP001168877"/>
    </source>
</evidence>
<dbReference type="GO" id="GO:0005634">
    <property type="term" value="C:nucleus"/>
    <property type="evidence" value="ECO:0007669"/>
    <property type="project" value="UniProtKB-SubCell"/>
</dbReference>
<sequence length="349" mass="38353">MEQKPATTGGDMKRIPSELALQECIKATCPPHETPDSTNYSDLSSVFKNRDMSMMMMMNGFPTNYYGGLTESLVFPQNPDPNGPKIAAAAATTTTDSQSSICAGSPISTWENNYKAKSSKDSEARRGNSGSSPDDQSDDDIDDDPDLEGEGLCEQSPHDPTDIKRIRRMVSNRESARRSRKRKQAHMTELESQVNRLTCEKEILLKQFSDTTQQYRNADTNNRVLKSDVEALRAKVKLAEDMVARGSLTSGLNQLLQSHLTTPQLINTHNHHHHNHHHHQLRQVANVSPTITVHGDPQHHQNHHGHGGANSYPGITSSTVSGQNSSLGGGLGNSDIDNGVISDADFWPQ</sequence>
<comment type="caution">
    <text evidence="9">The sequence shown here is derived from an EMBL/GenBank/DDBJ whole genome shotgun (WGS) entry which is preliminary data.</text>
</comment>
<keyword evidence="3" id="KW-0805">Transcription regulation</keyword>
<gene>
    <name evidence="9" type="ORF">LWI29_034900</name>
</gene>
<reference evidence="9" key="1">
    <citation type="journal article" date="2022" name="Plant J.">
        <title>Strategies of tolerance reflected in two North American maple genomes.</title>
        <authorList>
            <person name="McEvoy S.L."/>
            <person name="Sezen U.U."/>
            <person name="Trouern-Trend A."/>
            <person name="McMahon S.M."/>
            <person name="Schaberg P.G."/>
            <person name="Yang J."/>
            <person name="Wegrzyn J.L."/>
            <person name="Swenson N.G."/>
        </authorList>
    </citation>
    <scope>NUCLEOTIDE SEQUENCE</scope>
    <source>
        <strain evidence="9">NS2018</strain>
    </source>
</reference>
<feature type="domain" description="BZIP" evidence="8">
    <location>
        <begin position="162"/>
        <end position="225"/>
    </location>
</feature>
<feature type="region of interest" description="Disordered" evidence="7">
    <location>
        <begin position="170"/>
        <end position="189"/>
    </location>
</feature>
<comment type="subcellular location">
    <subcellularLocation>
        <location evidence="1">Nucleus</location>
    </subcellularLocation>
</comment>
<evidence type="ECO:0000259" key="8">
    <source>
        <dbReference type="PROSITE" id="PS50217"/>
    </source>
</evidence>
<dbReference type="InterPro" id="IPR004827">
    <property type="entry name" value="bZIP"/>
</dbReference>
<dbReference type="AlphaFoldDB" id="A0AA39REW5"/>
<evidence type="ECO:0000256" key="1">
    <source>
        <dbReference type="ARBA" id="ARBA00004123"/>
    </source>
</evidence>
<evidence type="ECO:0000256" key="6">
    <source>
        <dbReference type="ARBA" id="ARBA00023242"/>
    </source>
</evidence>
<feature type="compositionally biased region" description="Acidic residues" evidence="7">
    <location>
        <begin position="135"/>
        <end position="151"/>
    </location>
</feature>
<dbReference type="GO" id="GO:0003677">
    <property type="term" value="F:DNA binding"/>
    <property type="evidence" value="ECO:0007669"/>
    <property type="project" value="UniProtKB-KW"/>
</dbReference>
<keyword evidence="4" id="KW-0238">DNA-binding</keyword>
<evidence type="ECO:0000256" key="5">
    <source>
        <dbReference type="ARBA" id="ARBA00023163"/>
    </source>
</evidence>
<dbReference type="InterPro" id="IPR045314">
    <property type="entry name" value="bZIP_plant_GBF1"/>
</dbReference>
<feature type="region of interest" description="Disordered" evidence="7">
    <location>
        <begin position="113"/>
        <end position="162"/>
    </location>
</feature>
<name>A0AA39REW5_ACESA</name>
<evidence type="ECO:0000256" key="3">
    <source>
        <dbReference type="ARBA" id="ARBA00023015"/>
    </source>
</evidence>
<dbReference type="GO" id="GO:0046983">
    <property type="term" value="F:protein dimerization activity"/>
    <property type="evidence" value="ECO:0007669"/>
    <property type="project" value="UniProtKB-ARBA"/>
</dbReference>
<dbReference type="FunFam" id="1.20.5.170:FF:000020">
    <property type="entry name" value="BZIP transcription factor"/>
    <property type="match status" value="1"/>
</dbReference>
<keyword evidence="6" id="KW-0539">Nucleus</keyword>
<protein>
    <recommendedName>
        <fullName evidence="8">BZIP domain-containing protein</fullName>
    </recommendedName>
</protein>
<dbReference type="Proteomes" id="UP001168877">
    <property type="component" value="Unassembled WGS sequence"/>
</dbReference>
<dbReference type="CDD" id="cd14702">
    <property type="entry name" value="bZIP_plant_GBF1"/>
    <property type="match status" value="1"/>
</dbReference>
<dbReference type="Gene3D" id="1.20.5.170">
    <property type="match status" value="1"/>
</dbReference>
<dbReference type="PROSITE" id="PS50217">
    <property type="entry name" value="BZIP"/>
    <property type="match status" value="1"/>
</dbReference>
<accession>A0AA39REW5</accession>
<keyword evidence="10" id="KW-1185">Reference proteome</keyword>
<dbReference type="PANTHER" id="PTHR46408">
    <property type="entry name" value="BASIC LEUCINE ZIPPER 63"/>
    <property type="match status" value="1"/>
</dbReference>